<accession>A0A212KJX1</accession>
<dbReference type="PANTHER" id="PTHR22789:SF0">
    <property type="entry name" value="3-OXO-TETRONATE 4-PHOSPHATE DECARBOXYLASE-RELATED"/>
    <property type="match status" value="1"/>
</dbReference>
<dbReference type="NCBIfam" id="NF006000">
    <property type="entry name" value="PRK08130.1"/>
    <property type="match status" value="1"/>
</dbReference>
<dbReference type="GO" id="GO:0019323">
    <property type="term" value="P:pentose catabolic process"/>
    <property type="evidence" value="ECO:0007669"/>
    <property type="project" value="InterPro"/>
</dbReference>
<dbReference type="EC" id="4.1.1.104" evidence="8"/>
<evidence type="ECO:0000313" key="13">
    <source>
        <dbReference type="EMBL" id="SBW11939.1"/>
    </source>
</evidence>
<comment type="catalytic activity">
    <reaction evidence="11">
        <text>3-dehydro-4-O-phospho-L-erythronate + H(+) = dihydroxyacetone phosphate + CO2</text>
        <dbReference type="Rhea" id="RHEA:52404"/>
        <dbReference type="ChEBI" id="CHEBI:15378"/>
        <dbReference type="ChEBI" id="CHEBI:16526"/>
        <dbReference type="ChEBI" id="CHEBI:57642"/>
        <dbReference type="ChEBI" id="CHEBI:136592"/>
        <dbReference type="EC" id="4.1.1.104"/>
    </reaction>
</comment>
<evidence type="ECO:0000256" key="8">
    <source>
        <dbReference type="ARBA" id="ARBA00044772"/>
    </source>
</evidence>
<evidence type="ECO:0000256" key="10">
    <source>
        <dbReference type="ARBA" id="ARBA00047520"/>
    </source>
</evidence>
<sequence length="207" mass="22177">MGEARESLVRLCKVLYDRGLAVGGAGNVSLKLPDGGFLVTPTGGCLGRLDPAGLAVIAADGTPQAGPKPSKEFAFHHALYAARPQAGAIVHLHSTYLTALACREGLDVDNAIRAFTPYYVMRVGSLPVIPYYRPGDARIARDLVAAAARYDTQAFLLANHGSVVLGRDIEDAVNNAEELEETAKLVFLLKGDRVRHLGDDEIRELRS</sequence>
<dbReference type="NCBIfam" id="NF043034">
    <property type="entry name" value="OxoTetrPhDc"/>
    <property type="match status" value="1"/>
</dbReference>
<comment type="similarity">
    <text evidence="2">Belongs to the aldolase class II family. AraD/FucA subfamily.</text>
</comment>
<keyword evidence="3" id="KW-0479">Metal-binding</keyword>
<evidence type="ECO:0000256" key="5">
    <source>
        <dbReference type="ARBA" id="ARBA00023239"/>
    </source>
</evidence>
<dbReference type="AlphaFoldDB" id="A0A212KJX1"/>
<dbReference type="InterPro" id="IPR001303">
    <property type="entry name" value="Aldolase_II/adducin_N"/>
</dbReference>
<evidence type="ECO:0000256" key="11">
    <source>
        <dbReference type="ARBA" id="ARBA00048603"/>
    </source>
</evidence>
<comment type="cofactor">
    <cofactor evidence="1">
        <name>Zn(2+)</name>
        <dbReference type="ChEBI" id="CHEBI:29105"/>
    </cofactor>
</comment>
<dbReference type="Pfam" id="PF00596">
    <property type="entry name" value="Aldolase_II"/>
    <property type="match status" value="1"/>
</dbReference>
<feature type="domain" description="Class II aldolase/adducin N-terminal" evidence="12">
    <location>
        <begin position="6"/>
        <end position="187"/>
    </location>
</feature>
<comment type="catalytic activity">
    <reaction evidence="10">
        <text>3-dehydro-4-O-phospho-D-erythronate + H(+) = dihydroxyacetone phosphate + CO2</text>
        <dbReference type="Rhea" id="RHEA:52416"/>
        <dbReference type="ChEBI" id="CHEBI:15378"/>
        <dbReference type="ChEBI" id="CHEBI:16526"/>
        <dbReference type="ChEBI" id="CHEBI:57642"/>
        <dbReference type="ChEBI" id="CHEBI:136593"/>
        <dbReference type="EC" id="4.1.1.104"/>
    </reaction>
</comment>
<dbReference type="Gene3D" id="3.40.225.10">
    <property type="entry name" value="Class II aldolase/adducin N-terminal domain"/>
    <property type="match status" value="1"/>
</dbReference>
<gene>
    <name evidence="13" type="primary">ygbL</name>
    <name evidence="13" type="ORF">KL86APRO_20362</name>
</gene>
<dbReference type="EMBL" id="FLUO01000002">
    <property type="protein sequence ID" value="SBW11939.1"/>
    <property type="molecule type" value="Genomic_DNA"/>
</dbReference>
<evidence type="ECO:0000256" key="1">
    <source>
        <dbReference type="ARBA" id="ARBA00001947"/>
    </source>
</evidence>
<protein>
    <recommendedName>
        <fullName evidence="9">3-oxo-tetronate 4-phosphate decarboxylase</fullName>
        <ecNumber evidence="8">4.1.1.104</ecNumber>
    </recommendedName>
</protein>
<dbReference type="GO" id="GO:0005829">
    <property type="term" value="C:cytosol"/>
    <property type="evidence" value="ECO:0007669"/>
    <property type="project" value="TreeGrafter"/>
</dbReference>
<evidence type="ECO:0000256" key="7">
    <source>
        <dbReference type="ARBA" id="ARBA00044745"/>
    </source>
</evidence>
<evidence type="ECO:0000259" key="12">
    <source>
        <dbReference type="SMART" id="SM01007"/>
    </source>
</evidence>
<dbReference type="GO" id="GO:0046872">
    <property type="term" value="F:metal ion binding"/>
    <property type="evidence" value="ECO:0007669"/>
    <property type="project" value="UniProtKB-KW"/>
</dbReference>
<dbReference type="InterPro" id="IPR050197">
    <property type="entry name" value="Aldolase_class_II_sugar_metab"/>
</dbReference>
<keyword evidence="5" id="KW-0456">Lyase</keyword>
<dbReference type="SUPFAM" id="SSF53639">
    <property type="entry name" value="AraD/HMP-PK domain-like"/>
    <property type="match status" value="1"/>
</dbReference>
<evidence type="ECO:0000256" key="6">
    <source>
        <dbReference type="ARBA" id="ARBA00023277"/>
    </source>
</evidence>
<organism evidence="13">
    <name type="scientific">uncultured Alphaproteobacteria bacterium</name>
    <dbReference type="NCBI Taxonomy" id="91750"/>
    <lineage>
        <taxon>Bacteria</taxon>
        <taxon>Pseudomonadati</taxon>
        <taxon>Pseudomonadota</taxon>
        <taxon>Alphaproteobacteria</taxon>
        <taxon>environmental samples</taxon>
    </lineage>
</organism>
<name>A0A212KJX1_9PROT</name>
<proteinExistence type="inferred from homology"/>
<evidence type="ECO:0000256" key="9">
    <source>
        <dbReference type="ARBA" id="ARBA00044803"/>
    </source>
</evidence>
<comment type="function">
    <text evidence="7">Catalyzes the decarboxylation of 3-oxo-tetronate 4-phosphate to dihydroxyacetone phosphate (DHAP) and CO(2).</text>
</comment>
<keyword evidence="4" id="KW-0862">Zinc</keyword>
<keyword evidence="6" id="KW-0119">Carbohydrate metabolism</keyword>
<dbReference type="PANTHER" id="PTHR22789">
    <property type="entry name" value="FUCULOSE PHOSPHATE ALDOLASE"/>
    <property type="match status" value="1"/>
</dbReference>
<dbReference type="FunFam" id="3.40.225.10:FF:000008">
    <property type="entry name" value="Sugar aldolase"/>
    <property type="match status" value="1"/>
</dbReference>
<dbReference type="InterPro" id="IPR036409">
    <property type="entry name" value="Aldolase_II/adducin_N_sf"/>
</dbReference>
<evidence type="ECO:0000256" key="2">
    <source>
        <dbReference type="ARBA" id="ARBA00010037"/>
    </source>
</evidence>
<evidence type="ECO:0000256" key="4">
    <source>
        <dbReference type="ARBA" id="ARBA00022833"/>
    </source>
</evidence>
<dbReference type="InterPro" id="IPR050013">
    <property type="entry name" value="OtnC"/>
</dbReference>
<dbReference type="SMART" id="SM01007">
    <property type="entry name" value="Aldolase_II"/>
    <property type="match status" value="1"/>
</dbReference>
<reference evidence="13" key="1">
    <citation type="submission" date="2016-04" db="EMBL/GenBank/DDBJ databases">
        <authorList>
            <person name="Evans L.H."/>
            <person name="Alamgir A."/>
            <person name="Owens N."/>
            <person name="Weber N.D."/>
            <person name="Virtaneva K."/>
            <person name="Barbian K."/>
            <person name="Babar A."/>
            <person name="Rosenke K."/>
        </authorList>
    </citation>
    <scope>NUCLEOTIDE SEQUENCE</scope>
    <source>
        <strain evidence="13">86</strain>
    </source>
</reference>
<dbReference type="GO" id="GO:0016832">
    <property type="term" value="F:aldehyde-lyase activity"/>
    <property type="evidence" value="ECO:0007669"/>
    <property type="project" value="InterPro"/>
</dbReference>
<evidence type="ECO:0000256" key="3">
    <source>
        <dbReference type="ARBA" id="ARBA00022723"/>
    </source>
</evidence>